<evidence type="ECO:0000256" key="8">
    <source>
        <dbReference type="SAM" id="Phobius"/>
    </source>
</evidence>
<dbReference type="Proteomes" id="UP000664882">
    <property type="component" value="Unassembled WGS sequence"/>
</dbReference>
<feature type="transmembrane region" description="Helical" evidence="8">
    <location>
        <begin position="43"/>
        <end position="63"/>
    </location>
</feature>
<evidence type="ECO:0000256" key="7">
    <source>
        <dbReference type="ARBA" id="ARBA00023136"/>
    </source>
</evidence>
<evidence type="ECO:0000313" key="10">
    <source>
        <dbReference type="Proteomes" id="UP000664882"/>
    </source>
</evidence>
<evidence type="ECO:0000256" key="2">
    <source>
        <dbReference type="ARBA" id="ARBA00009773"/>
    </source>
</evidence>
<keyword evidence="10" id="KW-1185">Reference proteome</keyword>
<protein>
    <submittedName>
        <fullName evidence="9">AI-2E family transporter</fullName>
    </submittedName>
</protein>
<name>A0ABS3NF95_9GAMM</name>
<dbReference type="PANTHER" id="PTHR21716">
    <property type="entry name" value="TRANSMEMBRANE PROTEIN"/>
    <property type="match status" value="1"/>
</dbReference>
<keyword evidence="3" id="KW-0813">Transport</keyword>
<feature type="transmembrane region" description="Helical" evidence="8">
    <location>
        <begin position="221"/>
        <end position="242"/>
    </location>
</feature>
<dbReference type="PANTHER" id="PTHR21716:SF67">
    <property type="entry name" value="TRANSPORT PROTEIN YDIK-RELATED"/>
    <property type="match status" value="1"/>
</dbReference>
<keyword evidence="4" id="KW-1003">Cell membrane</keyword>
<feature type="transmembrane region" description="Helical" evidence="8">
    <location>
        <begin position="167"/>
        <end position="186"/>
    </location>
</feature>
<evidence type="ECO:0000256" key="5">
    <source>
        <dbReference type="ARBA" id="ARBA00022692"/>
    </source>
</evidence>
<evidence type="ECO:0000256" key="3">
    <source>
        <dbReference type="ARBA" id="ARBA00022448"/>
    </source>
</evidence>
<comment type="caution">
    <text evidence="9">The sequence shown here is derived from an EMBL/GenBank/DDBJ whole genome shotgun (WGS) entry which is preliminary data.</text>
</comment>
<reference evidence="9 10" key="1">
    <citation type="submission" date="2021-03" db="EMBL/GenBank/DDBJ databases">
        <title>Oceanisphaera sp. nov., isolated from the intestine.</title>
        <authorList>
            <person name="Zhao L.-H."/>
            <person name="Shi L.-F."/>
        </authorList>
    </citation>
    <scope>NUCLEOTIDE SEQUENCE [LARGE SCALE GENOMIC DNA]</scope>
    <source>
        <strain evidence="9 10">DM8</strain>
    </source>
</reference>
<feature type="transmembrane region" description="Helical" evidence="8">
    <location>
        <begin position="75"/>
        <end position="96"/>
    </location>
</feature>
<evidence type="ECO:0000256" key="6">
    <source>
        <dbReference type="ARBA" id="ARBA00022989"/>
    </source>
</evidence>
<accession>A0ABS3NF95</accession>
<comment type="subcellular location">
    <subcellularLocation>
        <location evidence="1">Cell membrane</location>
        <topology evidence="1">Multi-pass membrane protein</topology>
    </subcellularLocation>
</comment>
<organism evidence="9 10">
    <name type="scientific">Oceanisphaera pacifica</name>
    <dbReference type="NCBI Taxonomy" id="2818389"/>
    <lineage>
        <taxon>Bacteria</taxon>
        <taxon>Pseudomonadati</taxon>
        <taxon>Pseudomonadota</taxon>
        <taxon>Gammaproteobacteria</taxon>
        <taxon>Aeromonadales</taxon>
        <taxon>Aeromonadaceae</taxon>
        <taxon>Oceanisphaera</taxon>
    </lineage>
</organism>
<keyword evidence="7 8" id="KW-0472">Membrane</keyword>
<feature type="transmembrane region" description="Helical" evidence="8">
    <location>
        <begin position="248"/>
        <end position="268"/>
    </location>
</feature>
<sequence length="375" mass="39953">MDKNVELVERLVTKSLMDTLIRFAFIGTLVWLCFQIFNPFASLIIWALVLAVTLYPLHQAIAARLGGNQGRASTIIVVVGLLLLGVPIFFLSLSFVDHITNIYASWQAGSLMLPSPNPAVANWPIVGERIHSLWADAANNMDAFLATYKESIEHFARSTLAYLGKTVVAVLFFLAAYVIAGVMMAYGADGHASISRIVGRIAGPEAGPELHSLSIRTTRSVAVGVLGVALIQAVILGVGFLFAGLPAAGVLALLVLFLGILQLPTLLVSLPAIGYLWWVGDASTVSNVIWTLYLLAGGLADNVLKPILLGRGAVNTPMLVILLGAMGGMIFAGIIGLFLGAVLLAVGYQVFIKWVNEYAEPNVTTVNENVTDSNV</sequence>
<dbReference type="Pfam" id="PF01594">
    <property type="entry name" value="AI-2E_transport"/>
    <property type="match status" value="1"/>
</dbReference>
<dbReference type="RefSeq" id="WP_208004820.1">
    <property type="nucleotide sequence ID" value="NZ_JAGDFX010000005.1"/>
</dbReference>
<comment type="similarity">
    <text evidence="2">Belongs to the autoinducer-2 exporter (AI-2E) (TC 2.A.86) family.</text>
</comment>
<evidence type="ECO:0000256" key="4">
    <source>
        <dbReference type="ARBA" id="ARBA00022475"/>
    </source>
</evidence>
<proteinExistence type="inferred from homology"/>
<dbReference type="InterPro" id="IPR002549">
    <property type="entry name" value="AI-2E-like"/>
</dbReference>
<feature type="transmembrane region" description="Helical" evidence="8">
    <location>
        <begin position="319"/>
        <end position="346"/>
    </location>
</feature>
<evidence type="ECO:0000313" key="9">
    <source>
        <dbReference type="EMBL" id="MBO1519047.1"/>
    </source>
</evidence>
<feature type="transmembrane region" description="Helical" evidence="8">
    <location>
        <begin position="275"/>
        <end position="299"/>
    </location>
</feature>
<keyword evidence="5 8" id="KW-0812">Transmembrane</keyword>
<feature type="transmembrane region" description="Helical" evidence="8">
    <location>
        <begin position="20"/>
        <end position="37"/>
    </location>
</feature>
<evidence type="ECO:0000256" key="1">
    <source>
        <dbReference type="ARBA" id="ARBA00004651"/>
    </source>
</evidence>
<keyword evidence="6 8" id="KW-1133">Transmembrane helix</keyword>
<gene>
    <name evidence="9" type="ORF">J3U76_05270</name>
</gene>
<dbReference type="EMBL" id="JAGDFX010000005">
    <property type="protein sequence ID" value="MBO1519047.1"/>
    <property type="molecule type" value="Genomic_DNA"/>
</dbReference>